<dbReference type="Proteomes" id="UP001055072">
    <property type="component" value="Unassembled WGS sequence"/>
</dbReference>
<reference evidence="1" key="1">
    <citation type="journal article" date="2021" name="Environ. Microbiol.">
        <title>Gene family expansions and transcriptome signatures uncover fungal adaptations to wood decay.</title>
        <authorList>
            <person name="Hage H."/>
            <person name="Miyauchi S."/>
            <person name="Viragh M."/>
            <person name="Drula E."/>
            <person name="Min B."/>
            <person name="Chaduli D."/>
            <person name="Navarro D."/>
            <person name="Favel A."/>
            <person name="Norest M."/>
            <person name="Lesage-Meessen L."/>
            <person name="Balint B."/>
            <person name="Merenyi Z."/>
            <person name="de Eugenio L."/>
            <person name="Morin E."/>
            <person name="Martinez A.T."/>
            <person name="Baldrian P."/>
            <person name="Stursova M."/>
            <person name="Martinez M.J."/>
            <person name="Novotny C."/>
            <person name="Magnuson J.K."/>
            <person name="Spatafora J.W."/>
            <person name="Maurice S."/>
            <person name="Pangilinan J."/>
            <person name="Andreopoulos W."/>
            <person name="LaButti K."/>
            <person name="Hundley H."/>
            <person name="Na H."/>
            <person name="Kuo A."/>
            <person name="Barry K."/>
            <person name="Lipzen A."/>
            <person name="Henrissat B."/>
            <person name="Riley R."/>
            <person name="Ahrendt S."/>
            <person name="Nagy L.G."/>
            <person name="Grigoriev I.V."/>
            <person name="Martin F."/>
            <person name="Rosso M.N."/>
        </authorList>
    </citation>
    <scope>NUCLEOTIDE SEQUENCE</scope>
    <source>
        <strain evidence="1">CBS 384.51</strain>
    </source>
</reference>
<comment type="caution">
    <text evidence="1">The sequence shown here is derived from an EMBL/GenBank/DDBJ whole genome shotgun (WGS) entry which is preliminary data.</text>
</comment>
<accession>A0ACB8TT77</accession>
<dbReference type="EMBL" id="MU274933">
    <property type="protein sequence ID" value="KAI0085202.1"/>
    <property type="molecule type" value="Genomic_DNA"/>
</dbReference>
<protein>
    <submittedName>
        <fullName evidence="1">Uncharacterized protein</fullName>
    </submittedName>
</protein>
<evidence type="ECO:0000313" key="1">
    <source>
        <dbReference type="EMBL" id="KAI0085202.1"/>
    </source>
</evidence>
<name>A0ACB8TT77_9APHY</name>
<proteinExistence type="predicted"/>
<evidence type="ECO:0000313" key="2">
    <source>
        <dbReference type="Proteomes" id="UP001055072"/>
    </source>
</evidence>
<keyword evidence="2" id="KW-1185">Reference proteome</keyword>
<organism evidence="1 2">
    <name type="scientific">Irpex rosettiformis</name>
    <dbReference type="NCBI Taxonomy" id="378272"/>
    <lineage>
        <taxon>Eukaryota</taxon>
        <taxon>Fungi</taxon>
        <taxon>Dikarya</taxon>
        <taxon>Basidiomycota</taxon>
        <taxon>Agaricomycotina</taxon>
        <taxon>Agaricomycetes</taxon>
        <taxon>Polyporales</taxon>
        <taxon>Irpicaceae</taxon>
        <taxon>Irpex</taxon>
    </lineage>
</organism>
<feature type="non-terminal residue" evidence="1">
    <location>
        <position position="1"/>
    </location>
</feature>
<gene>
    <name evidence="1" type="ORF">BDY19DRAFT_896968</name>
</gene>
<sequence>WLLFRSQYLDEVIRHDGLGDATEKLPVTCALCDMEEDGIVRVGEYRCKDCDEHLMLCKDCMVKEHRYRSLHMIEQWNGTHFEHTRLRDIGLTVYLGHQGKPCPCTSHVKANFVVCHTNGFHEVNVGFCGCVTRQEGVVPDWVQLLRHGWYPASRERVVTAFTIHVLEVFHELNLQSKISLHDYHKTLNRITDNSGADSWNIYKQFHIVVRQWRNLMLLKRSARGHDGAGIDSTTEGACAVECAACPHPGRNLPDDWSNAPARIAWLYVLYLMLDANFRLKLKERGFKDVELSAGWSYFVENTKYQQFIDQSSDQQESNTCSAEHKAIRNANVPHGGYLVSGTAACLCNRHMLVRANGLGDLQKGEKYCTMDYVLLCALKGTKVPVFLTYDIACQYSKNFAKRICEFPPCMRLDDARMSTMRFAIPKKHWRVHGEKNHSHFSLNYLPYSGRTYGEGIETGWAHMNPVSMSTKEMAPSARREVLDDHWSSWNWQKTLGFEKLFLRNLSNAIAMRDKHEAIFADFTKTFPAGIVEKWKDEVERWEADPLTSPDPFVEDTKSATFNEVRLKLAREESLESERGFPSLHEISASAFLEIGLELENSHCRRLALRLRAKAKNSTADLVSLQTKRNALKHRIEAWRRIQGTYMPNANALDISDDNAGDVDDVDNVERVHAEDVPLFLPSSLPANMHGEDTLKALIRKERQLRIALADDSLATIRRLRRIMAGVTQFKHVNVSGAGQKSNTRMRNLYTKFKDKVAAAAERYRLSYAALCILQPNGDWSTRLRSLADKDITGPGTDDDRPLGEGHRELSWIWRVPHGISVEDEEVEFNQSIQIEWAKTRARAHRWAEEVQLIQEEMRRTILFFEWKVQWWHEHANGRGLHVSMAVKSGLTAYAEKQATMYENLAIRFLRTWKVFFDSRQIVLCWTEGRVPAQAQPRTRRQQKTQFAVEDDMEDELDDENNVSDAC</sequence>